<reference evidence="1 2" key="1">
    <citation type="journal article" date="2021" name="Elife">
        <title>Chloroplast acquisition without the gene transfer in kleptoplastic sea slugs, Plakobranchus ocellatus.</title>
        <authorList>
            <person name="Maeda T."/>
            <person name="Takahashi S."/>
            <person name="Yoshida T."/>
            <person name="Shimamura S."/>
            <person name="Takaki Y."/>
            <person name="Nagai Y."/>
            <person name="Toyoda A."/>
            <person name="Suzuki Y."/>
            <person name="Arimoto A."/>
            <person name="Ishii H."/>
            <person name="Satoh N."/>
            <person name="Nishiyama T."/>
            <person name="Hasebe M."/>
            <person name="Maruyama T."/>
            <person name="Minagawa J."/>
            <person name="Obokata J."/>
            <person name="Shigenobu S."/>
        </authorList>
    </citation>
    <scope>NUCLEOTIDE SEQUENCE [LARGE SCALE GENOMIC DNA]</scope>
</reference>
<organism evidence="1 2">
    <name type="scientific">Plakobranchus ocellatus</name>
    <dbReference type="NCBI Taxonomy" id="259542"/>
    <lineage>
        <taxon>Eukaryota</taxon>
        <taxon>Metazoa</taxon>
        <taxon>Spiralia</taxon>
        <taxon>Lophotrochozoa</taxon>
        <taxon>Mollusca</taxon>
        <taxon>Gastropoda</taxon>
        <taxon>Heterobranchia</taxon>
        <taxon>Euthyneura</taxon>
        <taxon>Panpulmonata</taxon>
        <taxon>Sacoglossa</taxon>
        <taxon>Placobranchoidea</taxon>
        <taxon>Plakobranchidae</taxon>
        <taxon>Plakobranchus</taxon>
    </lineage>
</organism>
<keyword evidence="2" id="KW-1185">Reference proteome</keyword>
<accession>A0AAV4CBJ5</accession>
<dbReference type="EMBL" id="BLXT01006043">
    <property type="protein sequence ID" value="GFO28464.1"/>
    <property type="molecule type" value="Genomic_DNA"/>
</dbReference>
<evidence type="ECO:0000313" key="1">
    <source>
        <dbReference type="EMBL" id="GFO28464.1"/>
    </source>
</evidence>
<name>A0AAV4CBJ5_9GAST</name>
<evidence type="ECO:0000313" key="2">
    <source>
        <dbReference type="Proteomes" id="UP000735302"/>
    </source>
</evidence>
<protein>
    <submittedName>
        <fullName evidence="1">Uncharacterized protein</fullName>
    </submittedName>
</protein>
<dbReference type="Proteomes" id="UP000735302">
    <property type="component" value="Unassembled WGS sequence"/>
</dbReference>
<dbReference type="AlphaFoldDB" id="A0AAV4CBJ5"/>
<proteinExistence type="predicted"/>
<comment type="caution">
    <text evidence="1">The sequence shown here is derived from an EMBL/GenBank/DDBJ whole genome shotgun (WGS) entry which is preliminary data.</text>
</comment>
<gene>
    <name evidence="1" type="ORF">PoB_005496900</name>
</gene>
<sequence>MNLRNRLGLRNLLNAEVKKHLTVRPLIFPYIKLASCEEKKKPVSFRFVPCGCSHQWKRTTITSSPPPPPPPATASLSLHCGIVAFRCSPSPHFIRSPMLHVTDGGRITYLRDCVLKSKMALFVMELEWE</sequence>